<dbReference type="EMBL" id="AFHS01000010">
    <property type="protein sequence ID" value="EGK11468.1"/>
    <property type="molecule type" value="Genomic_DNA"/>
</dbReference>
<organism evidence="1 2">
    <name type="scientific">Kingella kingae ATCC 23330</name>
    <dbReference type="NCBI Taxonomy" id="887327"/>
    <lineage>
        <taxon>Bacteria</taxon>
        <taxon>Pseudomonadati</taxon>
        <taxon>Pseudomonadota</taxon>
        <taxon>Betaproteobacteria</taxon>
        <taxon>Neisseriales</taxon>
        <taxon>Neisseriaceae</taxon>
        <taxon>Kingella</taxon>
    </lineage>
</organism>
<reference evidence="1 2" key="1">
    <citation type="submission" date="2011-04" db="EMBL/GenBank/DDBJ databases">
        <authorList>
            <person name="Muzny D."/>
            <person name="Qin X."/>
            <person name="Deng J."/>
            <person name="Jiang H."/>
            <person name="Liu Y."/>
            <person name="Qu J."/>
            <person name="Song X.-Z."/>
            <person name="Zhang L."/>
            <person name="Thornton R."/>
            <person name="Coyle M."/>
            <person name="Francisco L."/>
            <person name="Jackson L."/>
            <person name="Javaid M."/>
            <person name="Korchina V."/>
            <person name="Kovar C."/>
            <person name="Mata R."/>
            <person name="Mathew T."/>
            <person name="Ngo R."/>
            <person name="Nguyen L."/>
            <person name="Nguyen N."/>
            <person name="Okwuonu G."/>
            <person name="Ongeri F."/>
            <person name="Pham C."/>
            <person name="Simmons D."/>
            <person name="Wilczek-Boney K."/>
            <person name="Hale W."/>
            <person name="Jakkamsetti A."/>
            <person name="Pham P."/>
            <person name="Ruth R."/>
            <person name="San Lucas F."/>
            <person name="Warren J."/>
            <person name="Zhang J."/>
            <person name="Zhao Z."/>
            <person name="Zhou C."/>
            <person name="Zhu D."/>
            <person name="Lee S."/>
            <person name="Bess C."/>
            <person name="Blankenburg K."/>
            <person name="Forbes L."/>
            <person name="Fu Q."/>
            <person name="Gubbala S."/>
            <person name="Hirani K."/>
            <person name="Jayaseelan J.C."/>
            <person name="Lara F."/>
            <person name="Munidasa M."/>
            <person name="Palculict T."/>
            <person name="Patil S."/>
            <person name="Pu L.-L."/>
            <person name="Saada N."/>
            <person name="Tang L."/>
            <person name="Weissenberger G."/>
            <person name="Zhu Y."/>
            <person name="Hemphill L."/>
            <person name="Shang Y."/>
            <person name="Youmans B."/>
            <person name="Ayvaz T."/>
            <person name="Ross M."/>
            <person name="Santibanez J."/>
            <person name="Aqrawi P."/>
            <person name="Gross S."/>
            <person name="Joshi V."/>
            <person name="Fowler G."/>
            <person name="Nazareth L."/>
            <person name="Reid J."/>
            <person name="Worley K."/>
            <person name="Petrosino J."/>
            <person name="Highlander S."/>
            <person name="Gibbs R."/>
        </authorList>
    </citation>
    <scope>NUCLEOTIDE SEQUENCE [LARGE SCALE GENOMIC DNA]</scope>
    <source>
        <strain evidence="1 2">ATCC 23330</strain>
    </source>
</reference>
<evidence type="ECO:0000313" key="2">
    <source>
        <dbReference type="Proteomes" id="UP000004207"/>
    </source>
</evidence>
<proteinExistence type="predicted"/>
<evidence type="ECO:0000313" key="1">
    <source>
        <dbReference type="EMBL" id="EGK11468.1"/>
    </source>
</evidence>
<dbReference type="Proteomes" id="UP000004207">
    <property type="component" value="Unassembled WGS sequence"/>
</dbReference>
<sequence>MGQGDNACRVHQVHKGVGNNVPLRFHSTIIESWAKKAHNNALSTL</sequence>
<dbReference type="AlphaFoldDB" id="F5S543"/>
<name>F5S543_KINKI</name>
<accession>F5S543</accession>
<protein>
    <submittedName>
        <fullName evidence="1">Uncharacterized protein</fullName>
    </submittedName>
</protein>
<gene>
    <name evidence="1" type="ORF">HMPREF0476_0326</name>
</gene>
<keyword evidence="2" id="KW-1185">Reference proteome</keyword>
<comment type="caution">
    <text evidence="1">The sequence shown here is derived from an EMBL/GenBank/DDBJ whole genome shotgun (WGS) entry which is preliminary data.</text>
</comment>
<dbReference type="HOGENOM" id="CLU_3200889_0_0_4"/>